<dbReference type="InterPro" id="IPR050185">
    <property type="entry name" value="Ub_carboxyl-term_hydrolase"/>
</dbReference>
<dbReference type="InterPro" id="IPR001394">
    <property type="entry name" value="Peptidase_C19_UCH"/>
</dbReference>
<dbReference type="InterPro" id="IPR038765">
    <property type="entry name" value="Papain-like_cys_pep_sf"/>
</dbReference>
<proteinExistence type="predicted"/>
<protein>
    <recommendedName>
        <fullName evidence="1">USP domain-containing protein</fullName>
    </recommendedName>
</protein>
<organism evidence="2">
    <name type="scientific">viral metagenome</name>
    <dbReference type="NCBI Taxonomy" id="1070528"/>
    <lineage>
        <taxon>unclassified sequences</taxon>
        <taxon>metagenomes</taxon>
        <taxon>organismal metagenomes</taxon>
    </lineage>
</organism>
<sequence length="362" mass="42278">MSEPYISQNVEEPKKDPSLKGVVGIQNMGNTCYCNSTLQLIRACPEWNAYCLTQNFIEQLKNVPEENTYKRILLAYQDILKSLWSAYKPAYVRPSGFISEVRKAVKGTVYEMFGVPIPNDSHEYLVYLLDSFHEAIKTEIPYVEVSLDPTKSENEKMILRAENGWNKFVSKNNSEVVHLFFGMIRKTIHCTKCENNSYQWEVFNSLKIPCEGQTFKDWIQNEVKDSEIEGYHCENCTKLTPGQDRNLAKCYSHIWKLPHSLFVTLRRFNWDGKKNMSSCPYEGENINFNEFFAVESNDPSRNWVYELRGVSDHHGSHMGGHYTAQFKHPISGEWWWMDDETANKQETAKFSSSNYMFFFRKI</sequence>
<evidence type="ECO:0000259" key="1">
    <source>
        <dbReference type="PROSITE" id="PS50235"/>
    </source>
</evidence>
<dbReference type="GO" id="GO:0016579">
    <property type="term" value="P:protein deubiquitination"/>
    <property type="evidence" value="ECO:0007669"/>
    <property type="project" value="InterPro"/>
</dbReference>
<dbReference type="SUPFAM" id="SSF54001">
    <property type="entry name" value="Cysteine proteinases"/>
    <property type="match status" value="1"/>
</dbReference>
<feature type="domain" description="USP" evidence="1">
    <location>
        <begin position="23"/>
        <end position="362"/>
    </location>
</feature>
<dbReference type="AlphaFoldDB" id="A0A6C0DTN3"/>
<reference evidence="2" key="1">
    <citation type="journal article" date="2020" name="Nature">
        <title>Giant virus diversity and host interactions through global metagenomics.</title>
        <authorList>
            <person name="Schulz F."/>
            <person name="Roux S."/>
            <person name="Paez-Espino D."/>
            <person name="Jungbluth S."/>
            <person name="Walsh D.A."/>
            <person name="Denef V.J."/>
            <person name="McMahon K.D."/>
            <person name="Konstantinidis K.T."/>
            <person name="Eloe-Fadrosh E.A."/>
            <person name="Kyrpides N.C."/>
            <person name="Woyke T."/>
        </authorList>
    </citation>
    <scope>NUCLEOTIDE SEQUENCE</scope>
    <source>
        <strain evidence="2">GVMAG-M-3300023174-60</strain>
    </source>
</reference>
<dbReference type="PANTHER" id="PTHR21646">
    <property type="entry name" value="UBIQUITIN CARBOXYL-TERMINAL HYDROLASE"/>
    <property type="match status" value="1"/>
</dbReference>
<dbReference type="PROSITE" id="PS50235">
    <property type="entry name" value="USP_3"/>
    <property type="match status" value="1"/>
</dbReference>
<dbReference type="InterPro" id="IPR018200">
    <property type="entry name" value="USP_CS"/>
</dbReference>
<dbReference type="Pfam" id="PF00443">
    <property type="entry name" value="UCH"/>
    <property type="match status" value="1"/>
</dbReference>
<accession>A0A6C0DTN3</accession>
<evidence type="ECO:0000313" key="2">
    <source>
        <dbReference type="EMBL" id="QHT20316.1"/>
    </source>
</evidence>
<dbReference type="EMBL" id="MN739677">
    <property type="protein sequence ID" value="QHT20316.1"/>
    <property type="molecule type" value="Genomic_DNA"/>
</dbReference>
<dbReference type="PROSITE" id="PS00973">
    <property type="entry name" value="USP_2"/>
    <property type="match status" value="1"/>
</dbReference>
<dbReference type="GO" id="GO:0004843">
    <property type="term" value="F:cysteine-type deubiquitinase activity"/>
    <property type="evidence" value="ECO:0007669"/>
    <property type="project" value="InterPro"/>
</dbReference>
<dbReference type="Gene3D" id="3.90.70.10">
    <property type="entry name" value="Cysteine proteinases"/>
    <property type="match status" value="1"/>
</dbReference>
<dbReference type="PROSITE" id="PS00972">
    <property type="entry name" value="USP_1"/>
    <property type="match status" value="1"/>
</dbReference>
<dbReference type="InterPro" id="IPR028889">
    <property type="entry name" value="USP"/>
</dbReference>
<name>A0A6C0DTN3_9ZZZZ</name>
<dbReference type="CDD" id="cd02257">
    <property type="entry name" value="Peptidase_C19"/>
    <property type="match status" value="1"/>
</dbReference>